<keyword evidence="6" id="KW-1185">Reference proteome</keyword>
<evidence type="ECO:0000256" key="2">
    <source>
        <dbReference type="ARBA" id="ARBA00022679"/>
    </source>
</evidence>
<accession>A0A6A1V3Y2</accession>
<dbReference type="OrthoDB" id="205623at2759"/>
<proteinExistence type="inferred from homology"/>
<dbReference type="InterPro" id="IPR000863">
    <property type="entry name" value="Sulfotransferase_dom"/>
</dbReference>
<dbReference type="Gene3D" id="3.40.50.300">
    <property type="entry name" value="P-loop containing nucleotide triphosphate hydrolases"/>
    <property type="match status" value="1"/>
</dbReference>
<evidence type="ECO:0000313" key="5">
    <source>
        <dbReference type="EMBL" id="KAB1206577.1"/>
    </source>
</evidence>
<gene>
    <name evidence="5" type="ORF">CJ030_MR7G020462</name>
</gene>
<evidence type="ECO:0000256" key="3">
    <source>
        <dbReference type="RuleBase" id="RU361155"/>
    </source>
</evidence>
<feature type="domain" description="Sulfotransferase" evidence="4">
    <location>
        <begin position="69"/>
        <end position="123"/>
    </location>
</feature>
<dbReference type="GO" id="GO:0008146">
    <property type="term" value="F:sulfotransferase activity"/>
    <property type="evidence" value="ECO:0007669"/>
    <property type="project" value="InterPro"/>
</dbReference>
<dbReference type="EC" id="2.8.2.-" evidence="3"/>
<dbReference type="InterPro" id="IPR027417">
    <property type="entry name" value="P-loop_NTPase"/>
</dbReference>
<keyword evidence="2 3" id="KW-0808">Transferase</keyword>
<evidence type="ECO:0000256" key="1">
    <source>
        <dbReference type="ARBA" id="ARBA00005771"/>
    </source>
</evidence>
<dbReference type="SUPFAM" id="SSF52540">
    <property type="entry name" value="P-loop containing nucleoside triphosphate hydrolases"/>
    <property type="match status" value="1"/>
</dbReference>
<dbReference type="AlphaFoldDB" id="A0A6A1V3Y2"/>
<dbReference type="PANTHER" id="PTHR11783">
    <property type="entry name" value="SULFOTRANSFERASE SULT"/>
    <property type="match status" value="1"/>
</dbReference>
<evidence type="ECO:0000313" key="6">
    <source>
        <dbReference type="Proteomes" id="UP000516437"/>
    </source>
</evidence>
<evidence type="ECO:0000259" key="4">
    <source>
        <dbReference type="Pfam" id="PF00685"/>
    </source>
</evidence>
<organism evidence="5 6">
    <name type="scientific">Morella rubra</name>
    <name type="common">Chinese bayberry</name>
    <dbReference type="NCBI Taxonomy" id="262757"/>
    <lineage>
        <taxon>Eukaryota</taxon>
        <taxon>Viridiplantae</taxon>
        <taxon>Streptophyta</taxon>
        <taxon>Embryophyta</taxon>
        <taxon>Tracheophyta</taxon>
        <taxon>Spermatophyta</taxon>
        <taxon>Magnoliopsida</taxon>
        <taxon>eudicotyledons</taxon>
        <taxon>Gunneridae</taxon>
        <taxon>Pentapetalae</taxon>
        <taxon>rosids</taxon>
        <taxon>fabids</taxon>
        <taxon>Fagales</taxon>
        <taxon>Myricaceae</taxon>
        <taxon>Morella</taxon>
    </lineage>
</organism>
<comment type="similarity">
    <text evidence="1 3">Belongs to the sulfotransferase 1 family.</text>
</comment>
<protein>
    <recommendedName>
        <fullName evidence="3">Sulfotransferase</fullName>
        <ecNumber evidence="3">2.8.2.-</ecNumber>
    </recommendedName>
</protein>
<dbReference type="Pfam" id="PF00685">
    <property type="entry name" value="Sulfotransfer_1"/>
    <property type="match status" value="1"/>
</dbReference>
<comment type="caution">
    <text evidence="5">The sequence shown here is derived from an EMBL/GenBank/DDBJ whole genome shotgun (WGS) entry which is preliminary data.</text>
</comment>
<dbReference type="EMBL" id="RXIC02000025">
    <property type="protein sequence ID" value="KAB1206577.1"/>
    <property type="molecule type" value="Genomic_DNA"/>
</dbReference>
<name>A0A6A1V3Y2_9ROSI</name>
<dbReference type="Proteomes" id="UP000516437">
    <property type="component" value="Chromosome 7"/>
</dbReference>
<reference evidence="5 6" key="1">
    <citation type="journal article" date="2019" name="Plant Biotechnol. J.">
        <title>The red bayberry genome and genetic basis of sex determination.</title>
        <authorList>
            <person name="Jia H.M."/>
            <person name="Jia H.J."/>
            <person name="Cai Q.L."/>
            <person name="Wang Y."/>
            <person name="Zhao H.B."/>
            <person name="Yang W.F."/>
            <person name="Wang G.Y."/>
            <person name="Li Y.H."/>
            <person name="Zhan D.L."/>
            <person name="Shen Y.T."/>
            <person name="Niu Q.F."/>
            <person name="Chang L."/>
            <person name="Qiu J."/>
            <person name="Zhao L."/>
            <person name="Xie H.B."/>
            <person name="Fu W.Y."/>
            <person name="Jin J."/>
            <person name="Li X.W."/>
            <person name="Jiao Y."/>
            <person name="Zhou C.C."/>
            <person name="Tu T."/>
            <person name="Chai C.Y."/>
            <person name="Gao J.L."/>
            <person name="Fan L.J."/>
            <person name="van de Weg E."/>
            <person name="Wang J.Y."/>
            <person name="Gao Z.S."/>
        </authorList>
    </citation>
    <scope>NUCLEOTIDE SEQUENCE [LARGE SCALE GENOMIC DNA]</scope>
    <source>
        <tissue evidence="5">Leaves</tissue>
    </source>
</reference>
<sequence length="163" mass="18969">MSAFQLPLALPKYLQKDELTQECKDVISSLPIEDGWVSPHLHQYKGFWITTRYMQGVLSFQKHFQAHETDILLATTPKVGATWLKAILYALVNRAHYPDPQKHPLLIRNPHDLVPFMEISVYSETHVSRSLLIYLSKALFNSFILWIIANIYERLGWQDCLFV</sequence>